<feature type="compositionally biased region" description="Basic residues" evidence="1">
    <location>
        <begin position="245"/>
        <end position="263"/>
    </location>
</feature>
<reference evidence="2" key="1">
    <citation type="journal article" date="2022" name="Int. J. Mol. Sci.">
        <title>Draft Genome of Tanacetum Coccineum: Genomic Comparison of Closely Related Tanacetum-Family Plants.</title>
        <authorList>
            <person name="Yamashiro T."/>
            <person name="Shiraishi A."/>
            <person name="Nakayama K."/>
            <person name="Satake H."/>
        </authorList>
    </citation>
    <scope>NUCLEOTIDE SEQUENCE</scope>
</reference>
<dbReference type="InterPro" id="IPR012337">
    <property type="entry name" value="RNaseH-like_sf"/>
</dbReference>
<dbReference type="InterPro" id="IPR036397">
    <property type="entry name" value="RNaseH_sf"/>
</dbReference>
<feature type="compositionally biased region" description="Basic and acidic residues" evidence="1">
    <location>
        <begin position="89"/>
        <end position="112"/>
    </location>
</feature>
<proteinExistence type="predicted"/>
<keyword evidence="2" id="KW-0695">RNA-directed DNA polymerase</keyword>
<feature type="compositionally biased region" description="Polar residues" evidence="1">
    <location>
        <begin position="63"/>
        <end position="73"/>
    </location>
</feature>
<name>A0ABQ4ZGT2_9ASTR</name>
<sequence length="348" mass="38840">MRKLIAELPTLKAPMKDEETMVYLSAANEAVCVVLVVERNRRQMPICNSIAARRGGELRSNEKASSGTSTPDTMTRDDPNNEETAGPEKPSDQKKAPKLSKSKEKQMDEADTWKSYTDGASNDHRSGAGLILIDPEGMEYSYALWLNFGNSNNNTEYEALLAGLRMTVGIKENKKADALSKLAAVQCEGLTKGVLVEELNEQSVDVAEVNVVVEEERRTWMIPIREYIENGTLPEDPTEARTIREKRRAHHARRATPKPRKPMTNRTISFESKHGTVGSPNCRNSGFSQRASLPLLEPAAAIVAASGAAKRTPPHLIFDLCSPRDQYIKSRTMQVKWKIKLYNKKEEE</sequence>
<keyword evidence="2" id="KW-0548">Nucleotidyltransferase</keyword>
<keyword evidence="3" id="KW-1185">Reference proteome</keyword>
<dbReference type="SUPFAM" id="SSF53098">
    <property type="entry name" value="Ribonuclease H-like"/>
    <property type="match status" value="1"/>
</dbReference>
<protein>
    <submittedName>
        <fullName evidence="2">Reverse transcriptase domain-containing protein</fullName>
    </submittedName>
</protein>
<dbReference type="PANTHER" id="PTHR48475:SF1">
    <property type="entry name" value="RNASE H TYPE-1 DOMAIN-CONTAINING PROTEIN"/>
    <property type="match status" value="1"/>
</dbReference>
<keyword evidence="2" id="KW-0808">Transferase</keyword>
<accession>A0ABQ4ZGT2</accession>
<evidence type="ECO:0000313" key="2">
    <source>
        <dbReference type="EMBL" id="GJS89394.1"/>
    </source>
</evidence>
<reference evidence="2" key="2">
    <citation type="submission" date="2022-01" db="EMBL/GenBank/DDBJ databases">
        <authorList>
            <person name="Yamashiro T."/>
            <person name="Shiraishi A."/>
            <person name="Satake H."/>
            <person name="Nakayama K."/>
        </authorList>
    </citation>
    <scope>NUCLEOTIDE SEQUENCE</scope>
</reference>
<organism evidence="2 3">
    <name type="scientific">Tanacetum coccineum</name>
    <dbReference type="NCBI Taxonomy" id="301880"/>
    <lineage>
        <taxon>Eukaryota</taxon>
        <taxon>Viridiplantae</taxon>
        <taxon>Streptophyta</taxon>
        <taxon>Embryophyta</taxon>
        <taxon>Tracheophyta</taxon>
        <taxon>Spermatophyta</taxon>
        <taxon>Magnoliopsida</taxon>
        <taxon>eudicotyledons</taxon>
        <taxon>Gunneridae</taxon>
        <taxon>Pentapetalae</taxon>
        <taxon>asterids</taxon>
        <taxon>campanulids</taxon>
        <taxon>Asterales</taxon>
        <taxon>Asteraceae</taxon>
        <taxon>Asteroideae</taxon>
        <taxon>Anthemideae</taxon>
        <taxon>Anthemidinae</taxon>
        <taxon>Tanacetum</taxon>
    </lineage>
</organism>
<evidence type="ECO:0000256" key="1">
    <source>
        <dbReference type="SAM" id="MobiDB-lite"/>
    </source>
</evidence>
<dbReference type="GO" id="GO:0003964">
    <property type="term" value="F:RNA-directed DNA polymerase activity"/>
    <property type="evidence" value="ECO:0007669"/>
    <property type="project" value="UniProtKB-KW"/>
</dbReference>
<feature type="region of interest" description="Disordered" evidence="1">
    <location>
        <begin position="245"/>
        <end position="266"/>
    </location>
</feature>
<dbReference type="EMBL" id="BQNB010011346">
    <property type="protein sequence ID" value="GJS89394.1"/>
    <property type="molecule type" value="Genomic_DNA"/>
</dbReference>
<feature type="region of interest" description="Disordered" evidence="1">
    <location>
        <begin position="55"/>
        <end position="126"/>
    </location>
</feature>
<dbReference type="Gene3D" id="3.30.420.10">
    <property type="entry name" value="Ribonuclease H-like superfamily/Ribonuclease H"/>
    <property type="match status" value="1"/>
</dbReference>
<dbReference type="Proteomes" id="UP001151760">
    <property type="component" value="Unassembled WGS sequence"/>
</dbReference>
<dbReference type="PANTHER" id="PTHR48475">
    <property type="entry name" value="RIBONUCLEASE H"/>
    <property type="match status" value="1"/>
</dbReference>
<gene>
    <name evidence="2" type="ORF">Tco_0772030</name>
</gene>
<comment type="caution">
    <text evidence="2">The sequence shown here is derived from an EMBL/GenBank/DDBJ whole genome shotgun (WGS) entry which is preliminary data.</text>
</comment>
<evidence type="ECO:0000313" key="3">
    <source>
        <dbReference type="Proteomes" id="UP001151760"/>
    </source>
</evidence>